<keyword evidence="3" id="KW-1185">Reference proteome</keyword>
<organism evidence="2 3">
    <name type="scientific">Plakobranchus ocellatus</name>
    <dbReference type="NCBI Taxonomy" id="259542"/>
    <lineage>
        <taxon>Eukaryota</taxon>
        <taxon>Metazoa</taxon>
        <taxon>Spiralia</taxon>
        <taxon>Lophotrochozoa</taxon>
        <taxon>Mollusca</taxon>
        <taxon>Gastropoda</taxon>
        <taxon>Heterobranchia</taxon>
        <taxon>Euthyneura</taxon>
        <taxon>Panpulmonata</taxon>
        <taxon>Sacoglossa</taxon>
        <taxon>Placobranchoidea</taxon>
        <taxon>Plakobranchidae</taxon>
        <taxon>Plakobranchus</taxon>
    </lineage>
</organism>
<evidence type="ECO:0000313" key="2">
    <source>
        <dbReference type="EMBL" id="GFO11380.1"/>
    </source>
</evidence>
<name>A0AAV4ASU4_9GAST</name>
<dbReference type="EMBL" id="BLXT01004283">
    <property type="protein sequence ID" value="GFO11380.1"/>
    <property type="molecule type" value="Genomic_DNA"/>
</dbReference>
<proteinExistence type="predicted"/>
<reference evidence="2 3" key="1">
    <citation type="journal article" date="2021" name="Elife">
        <title>Chloroplast acquisition without the gene transfer in kleptoplastic sea slugs, Plakobranchus ocellatus.</title>
        <authorList>
            <person name="Maeda T."/>
            <person name="Takahashi S."/>
            <person name="Yoshida T."/>
            <person name="Shimamura S."/>
            <person name="Takaki Y."/>
            <person name="Nagai Y."/>
            <person name="Toyoda A."/>
            <person name="Suzuki Y."/>
            <person name="Arimoto A."/>
            <person name="Ishii H."/>
            <person name="Satoh N."/>
            <person name="Nishiyama T."/>
            <person name="Hasebe M."/>
            <person name="Maruyama T."/>
            <person name="Minagawa J."/>
            <person name="Obokata J."/>
            <person name="Shigenobu S."/>
        </authorList>
    </citation>
    <scope>NUCLEOTIDE SEQUENCE [LARGE SCALE GENOMIC DNA]</scope>
</reference>
<feature type="compositionally biased region" description="Basic and acidic residues" evidence="1">
    <location>
        <begin position="54"/>
        <end position="65"/>
    </location>
</feature>
<protein>
    <submittedName>
        <fullName evidence="2">Uncharacterized protein</fullName>
    </submittedName>
</protein>
<feature type="region of interest" description="Disordered" evidence="1">
    <location>
        <begin position="1"/>
        <end position="84"/>
    </location>
</feature>
<accession>A0AAV4ASU4</accession>
<sequence>MMDFIERQKRKYAGHIEKRQIPDGQKEQEKLATTTDKGQEADSQEDGGTMLGDIEDRSGSERLKSESNGGLKPRATSFSGWTAL</sequence>
<feature type="compositionally biased region" description="Basic and acidic residues" evidence="1">
    <location>
        <begin position="14"/>
        <end position="30"/>
    </location>
</feature>
<evidence type="ECO:0000256" key="1">
    <source>
        <dbReference type="SAM" id="MobiDB-lite"/>
    </source>
</evidence>
<dbReference type="AlphaFoldDB" id="A0AAV4ASU4"/>
<comment type="caution">
    <text evidence="2">The sequence shown here is derived from an EMBL/GenBank/DDBJ whole genome shotgun (WGS) entry which is preliminary data.</text>
</comment>
<evidence type="ECO:0000313" key="3">
    <source>
        <dbReference type="Proteomes" id="UP000735302"/>
    </source>
</evidence>
<gene>
    <name evidence="2" type="ORF">PoB_003788500</name>
</gene>
<dbReference type="Proteomes" id="UP000735302">
    <property type="component" value="Unassembled WGS sequence"/>
</dbReference>